<feature type="domain" description="VWFA" evidence="1">
    <location>
        <begin position="195"/>
        <end position="234"/>
    </location>
</feature>
<reference evidence="2" key="1">
    <citation type="submission" date="2023-08" db="EMBL/GenBank/DDBJ databases">
        <title>A de novo genome assembly of Solanum verrucosum Schlechtendal, a Mexican diploid species geographically isolated from the other diploid A-genome species in potato relatives.</title>
        <authorList>
            <person name="Hosaka K."/>
        </authorList>
    </citation>
    <scope>NUCLEOTIDE SEQUENCE</scope>
    <source>
        <tissue evidence="2">Young leaves</tissue>
    </source>
</reference>
<dbReference type="EMBL" id="CP133613">
    <property type="protein sequence ID" value="WMV14226.1"/>
    <property type="molecule type" value="Genomic_DNA"/>
</dbReference>
<organism evidence="2 3">
    <name type="scientific">Solanum verrucosum</name>
    <dbReference type="NCBI Taxonomy" id="315347"/>
    <lineage>
        <taxon>Eukaryota</taxon>
        <taxon>Viridiplantae</taxon>
        <taxon>Streptophyta</taxon>
        <taxon>Embryophyta</taxon>
        <taxon>Tracheophyta</taxon>
        <taxon>Spermatophyta</taxon>
        <taxon>Magnoliopsida</taxon>
        <taxon>eudicotyledons</taxon>
        <taxon>Gunneridae</taxon>
        <taxon>Pentapetalae</taxon>
        <taxon>asterids</taxon>
        <taxon>lamiids</taxon>
        <taxon>Solanales</taxon>
        <taxon>Solanaceae</taxon>
        <taxon>Solanoideae</taxon>
        <taxon>Solaneae</taxon>
        <taxon>Solanum</taxon>
    </lineage>
</organism>
<dbReference type="PANTHER" id="PTHR10579:SF146">
    <property type="entry name" value="RING-TYPE DOMAIN-CONTAINING PROTEIN"/>
    <property type="match status" value="1"/>
</dbReference>
<dbReference type="PANTHER" id="PTHR10579">
    <property type="entry name" value="CALCIUM-ACTIVATED CHLORIDE CHANNEL REGULATOR"/>
    <property type="match status" value="1"/>
</dbReference>
<feature type="domain" description="VWFA" evidence="1">
    <location>
        <begin position="246"/>
        <end position="277"/>
    </location>
</feature>
<evidence type="ECO:0000313" key="2">
    <source>
        <dbReference type="EMBL" id="WMV14226.1"/>
    </source>
</evidence>
<dbReference type="Pfam" id="PF13768">
    <property type="entry name" value="VWA_3"/>
    <property type="match status" value="2"/>
</dbReference>
<accession>A0AAF0TCW6</accession>
<dbReference type="Gene3D" id="3.40.50.410">
    <property type="entry name" value="von Willebrand factor, type A domain"/>
    <property type="match status" value="1"/>
</dbReference>
<gene>
    <name evidence="2" type="ORF">MTR67_007611</name>
</gene>
<dbReference type="InterPro" id="IPR051266">
    <property type="entry name" value="CLCR"/>
</dbReference>
<protein>
    <recommendedName>
        <fullName evidence="1">VWFA domain-containing protein</fullName>
    </recommendedName>
</protein>
<dbReference type="InterPro" id="IPR002035">
    <property type="entry name" value="VWF_A"/>
</dbReference>
<dbReference type="SUPFAM" id="SSF53300">
    <property type="entry name" value="vWA-like"/>
    <property type="match status" value="1"/>
</dbReference>
<keyword evidence="3" id="KW-1185">Reference proteome</keyword>
<evidence type="ECO:0000259" key="1">
    <source>
        <dbReference type="Pfam" id="PF13768"/>
    </source>
</evidence>
<dbReference type="Proteomes" id="UP001234989">
    <property type="component" value="Chromosome 2"/>
</dbReference>
<sequence length="301" mass="33028">MANVAQNVQKLAPLLRVRAPPLMVWNLERAHIDLVKFGSNHDSSALYVISDASSDTFSFIELFVTVQDAFAVCIGGILSIVSKEFQLSCIATSPAIQNVSISSDRYVNEISEHQEQAVITIGDIVIAIHQKWKEYLHSAYGIEKEALSICISADEAKVNSMFNVIANASKVEKLVRAPPVMDWNLERAPIDLDTVLDISGNMNGTKLTLLKKAMCLVIENLGPFDQLSIVTFSSIAHRRQNAVGMSTFPGHTFEFGSDHNSSALYAIADASRGTFSFIGLFVTAQEIHVSRATKIQVLKAW</sequence>
<evidence type="ECO:0000313" key="3">
    <source>
        <dbReference type="Proteomes" id="UP001234989"/>
    </source>
</evidence>
<dbReference type="InterPro" id="IPR036465">
    <property type="entry name" value="vWFA_dom_sf"/>
</dbReference>
<dbReference type="AlphaFoldDB" id="A0AAF0TCW6"/>
<proteinExistence type="predicted"/>
<name>A0AAF0TCW6_SOLVR</name>